<comment type="caution">
    <text evidence="1">The sequence shown here is derived from an EMBL/GenBank/DDBJ whole genome shotgun (WGS) entry which is preliminary data.</text>
</comment>
<evidence type="ECO:0000313" key="1">
    <source>
        <dbReference type="EMBL" id="GHJ34317.1"/>
    </source>
</evidence>
<accession>A0ABQ3UFF6</accession>
<protein>
    <submittedName>
        <fullName evidence="1">Uncharacterized protein</fullName>
    </submittedName>
</protein>
<evidence type="ECO:0000313" key="2">
    <source>
        <dbReference type="Proteomes" id="UP001054854"/>
    </source>
</evidence>
<dbReference type="Proteomes" id="UP001054854">
    <property type="component" value="Unassembled WGS sequence"/>
</dbReference>
<reference evidence="1" key="1">
    <citation type="submission" date="2024-05" db="EMBL/GenBank/DDBJ databases">
        <title>Whole genome shotgun sequence of Streptomyces hygroscopicus NBRC 113678.</title>
        <authorList>
            <person name="Komaki H."/>
            <person name="Tamura T."/>
        </authorList>
    </citation>
    <scope>NUCLEOTIDE SEQUENCE</scope>
    <source>
        <strain evidence="1">N11-34</strain>
    </source>
</reference>
<name>A0ABQ3UFF6_STRHY</name>
<dbReference type="EMBL" id="BNEK01000007">
    <property type="protein sequence ID" value="GHJ34317.1"/>
    <property type="molecule type" value="Genomic_DNA"/>
</dbReference>
<keyword evidence="2" id="KW-1185">Reference proteome</keyword>
<sequence length="131" mass="13892">MNQDRTRTALRSSVTCDAPVPMPGRLPVDFDGPFGLDSKPLNDVPVGTYVDVTAKVTHARAVSGRVMLTLADLDGNTAIVTVDDKLFWSASRDAGGALTAARSVRVRGTAVRRIASMPATIDGRALWAVAR</sequence>
<proteinExistence type="predicted"/>
<organism evidence="1 2">
    <name type="scientific">Streptomyces hygroscopicus</name>
    <dbReference type="NCBI Taxonomy" id="1912"/>
    <lineage>
        <taxon>Bacteria</taxon>
        <taxon>Bacillati</taxon>
        <taxon>Actinomycetota</taxon>
        <taxon>Actinomycetes</taxon>
        <taxon>Kitasatosporales</taxon>
        <taxon>Streptomycetaceae</taxon>
        <taxon>Streptomyces</taxon>
        <taxon>Streptomyces violaceusniger group</taxon>
    </lineage>
</organism>
<gene>
    <name evidence="1" type="ORF">TPA0910_87500</name>
</gene>